<comment type="caution">
    <text evidence="1">The sequence shown here is derived from an EMBL/GenBank/DDBJ whole genome shotgun (WGS) entry which is preliminary data.</text>
</comment>
<organism evidence="1 2">
    <name type="scientific">Nonomuraea cypriaca</name>
    <dbReference type="NCBI Taxonomy" id="1187855"/>
    <lineage>
        <taxon>Bacteria</taxon>
        <taxon>Bacillati</taxon>
        <taxon>Actinomycetota</taxon>
        <taxon>Actinomycetes</taxon>
        <taxon>Streptosporangiales</taxon>
        <taxon>Streptosporangiaceae</taxon>
        <taxon>Nonomuraea</taxon>
    </lineage>
</organism>
<name>A0A931AH02_9ACTN</name>
<accession>A0A931AH02</accession>
<evidence type="ECO:0000313" key="1">
    <source>
        <dbReference type="EMBL" id="MBF8191803.1"/>
    </source>
</evidence>
<gene>
    <name evidence="1" type="ORF">ITP53_40185</name>
</gene>
<proteinExistence type="predicted"/>
<sequence>MSAGTADVIPLGQDRPETYGDAVEAYLRSAGIGESSKRIYRISLTMWAWLACGQQPPLGNSAVKRSASWT</sequence>
<dbReference type="EMBL" id="JADOGI010000178">
    <property type="protein sequence ID" value="MBF8191803.1"/>
    <property type="molecule type" value="Genomic_DNA"/>
</dbReference>
<dbReference type="Proteomes" id="UP000605361">
    <property type="component" value="Unassembled WGS sequence"/>
</dbReference>
<keyword evidence="2" id="KW-1185">Reference proteome</keyword>
<dbReference type="AlphaFoldDB" id="A0A931AH02"/>
<protein>
    <submittedName>
        <fullName evidence="1">Uncharacterized protein</fullName>
    </submittedName>
</protein>
<dbReference type="RefSeq" id="WP_195900712.1">
    <property type="nucleotide sequence ID" value="NZ_JADOGI010000178.1"/>
</dbReference>
<reference evidence="1" key="1">
    <citation type="submission" date="2020-11" db="EMBL/GenBank/DDBJ databases">
        <title>Whole-genome analyses of Nonomuraea sp. K274.</title>
        <authorList>
            <person name="Veyisoglu A."/>
        </authorList>
    </citation>
    <scope>NUCLEOTIDE SEQUENCE</scope>
    <source>
        <strain evidence="1">K274</strain>
    </source>
</reference>
<evidence type="ECO:0000313" key="2">
    <source>
        <dbReference type="Proteomes" id="UP000605361"/>
    </source>
</evidence>